<comment type="similarity">
    <text evidence="8 9">Belongs to the TonB-dependent receptor family.</text>
</comment>
<proteinExistence type="inferred from homology"/>
<dbReference type="eggNOG" id="COG4774">
    <property type="taxonomic scope" value="Bacteria"/>
</dbReference>
<dbReference type="GO" id="GO:0009279">
    <property type="term" value="C:cell outer membrane"/>
    <property type="evidence" value="ECO:0007669"/>
    <property type="project" value="UniProtKB-SubCell"/>
</dbReference>
<name>A0A091BFF4_9GAMM</name>
<dbReference type="CDD" id="cd01347">
    <property type="entry name" value="ligand_gated_channel"/>
    <property type="match status" value="1"/>
</dbReference>
<dbReference type="PANTHER" id="PTHR32552">
    <property type="entry name" value="FERRICHROME IRON RECEPTOR-RELATED"/>
    <property type="match status" value="1"/>
</dbReference>
<feature type="chain" id="PRO_5001869671" description="TonB-denpendent receptor" evidence="10">
    <location>
        <begin position="34"/>
        <end position="777"/>
    </location>
</feature>
<evidence type="ECO:0000256" key="3">
    <source>
        <dbReference type="ARBA" id="ARBA00022452"/>
    </source>
</evidence>
<dbReference type="PROSITE" id="PS52016">
    <property type="entry name" value="TONB_DEPENDENT_REC_3"/>
    <property type="match status" value="1"/>
</dbReference>
<dbReference type="InterPro" id="IPR000531">
    <property type="entry name" value="Beta-barrel_TonB"/>
</dbReference>
<dbReference type="RefSeq" id="WP_051240028.1">
    <property type="nucleotide sequence ID" value="NZ_AUFF01000009.1"/>
</dbReference>
<keyword evidence="6 8" id="KW-0472">Membrane</keyword>
<feature type="domain" description="TonB-dependent receptor plug" evidence="12">
    <location>
        <begin position="78"/>
        <end position="177"/>
    </location>
</feature>
<protein>
    <recommendedName>
        <fullName evidence="15">TonB-denpendent receptor</fullName>
    </recommendedName>
</protein>
<keyword evidence="3 8" id="KW-1134">Transmembrane beta strand</keyword>
<reference evidence="13 14" key="1">
    <citation type="submission" date="2013-09" db="EMBL/GenBank/DDBJ databases">
        <title>Genome sequencing of Arenimonas composti.</title>
        <authorList>
            <person name="Chen F."/>
            <person name="Wang G."/>
        </authorList>
    </citation>
    <scope>NUCLEOTIDE SEQUENCE [LARGE SCALE GENOMIC DNA]</scope>
    <source>
        <strain evidence="13 14">TR7-09</strain>
    </source>
</reference>
<dbReference type="InterPro" id="IPR037066">
    <property type="entry name" value="Plug_dom_sf"/>
</dbReference>
<dbReference type="InterPro" id="IPR039426">
    <property type="entry name" value="TonB-dep_rcpt-like"/>
</dbReference>
<keyword evidence="10" id="KW-0732">Signal</keyword>
<evidence type="ECO:0000256" key="5">
    <source>
        <dbReference type="ARBA" id="ARBA00023077"/>
    </source>
</evidence>
<sequence length="777" mass="82990">MPSVPSAGRAPARRLVCLSIAAALAGAAVPAFAATGTWDEAYAGLAPDGADRATRLDGVEVTGDRVDGPSSVKYTEPLLDTPQTITVVDRQTMDQQGLLSLNDILSTLPGITFGAGEGGGGYGDSINLRGFNANADITVDGVRDAAQYSRTDNFNLESLELVNGANSVHSGAGAVGGNINLVSKAAQLAEFHQLQLGAGSDDYGRATVDSNWVLGDGEALRLNAMVHRNDVPGRDHERFERWGVAPSFGFNLDGDTRLTLSAFVQRDDNVPQYGVPYFPLVGGLPAGARMDAYYGYRNVDTQEVDADIATAVLEHDFSDAATLRSLLRWSDISQHLIVNPPQGTFCTVDGINPATGGACTGGLLPGQYQPSGPRGTLRDTDTTQLASQTDLVVDFSTGGVEHALVAGVSLNREDYALDNGNVQRNADGSTPVYPVMDLADPDNVYTGPLNYIRSGRTEGSLDTTALYVFDTLKFSGRWHVNLGARWENVDGDLRVRTFAADGTVTADTRFETDEDLFSWRAGVVFKPAAQGTIYLAWSNALVPSRAAANGSCTALTCATDPEESGLVELGTKWELLDGHLALTASAFRNERENYRVRAWDPVSGLEIEQQNDGRARVDGVSLGLAGNLGERWSVFANATWLDSEVLQGVSDECLANPGTGACGNTPADPDPTRGDRIENTPERAASLWTTYAVSDAWTIGYGITYQGSFNGGRGAYPDVPSYTTHRAMVAWQAGDRLTLQLNIDNLTDAEYFTRVRNNGWATPGEARSVTLTANWLF</sequence>
<comment type="caution">
    <text evidence="13">The sequence shown here is derived from an EMBL/GenBank/DDBJ whole genome shotgun (WGS) entry which is preliminary data.</text>
</comment>
<evidence type="ECO:0000256" key="10">
    <source>
        <dbReference type="SAM" id="SignalP"/>
    </source>
</evidence>
<dbReference type="AlphaFoldDB" id="A0A091BFF4"/>
<dbReference type="Gene3D" id="2.40.170.20">
    <property type="entry name" value="TonB-dependent receptor, beta-barrel domain"/>
    <property type="match status" value="1"/>
</dbReference>
<keyword evidence="4 8" id="KW-0812">Transmembrane</keyword>
<gene>
    <name evidence="13" type="ORF">P873_10295</name>
</gene>
<keyword evidence="14" id="KW-1185">Reference proteome</keyword>
<evidence type="ECO:0000256" key="7">
    <source>
        <dbReference type="ARBA" id="ARBA00023237"/>
    </source>
</evidence>
<keyword evidence="5 9" id="KW-0798">TonB box</keyword>
<feature type="signal peptide" evidence="10">
    <location>
        <begin position="1"/>
        <end position="33"/>
    </location>
</feature>
<evidence type="ECO:0000256" key="9">
    <source>
        <dbReference type="RuleBase" id="RU003357"/>
    </source>
</evidence>
<evidence type="ECO:0000313" key="14">
    <source>
        <dbReference type="Proteomes" id="UP000029391"/>
    </source>
</evidence>
<dbReference type="Gene3D" id="2.170.130.10">
    <property type="entry name" value="TonB-dependent receptor, plug domain"/>
    <property type="match status" value="1"/>
</dbReference>
<evidence type="ECO:0000313" key="13">
    <source>
        <dbReference type="EMBL" id="KFN49534.1"/>
    </source>
</evidence>
<dbReference type="InterPro" id="IPR012910">
    <property type="entry name" value="Plug_dom"/>
</dbReference>
<dbReference type="STRING" id="1121013.GCA_000426365_02485"/>
<evidence type="ECO:0000259" key="12">
    <source>
        <dbReference type="Pfam" id="PF07715"/>
    </source>
</evidence>
<organism evidence="13 14">
    <name type="scientific">Arenimonas composti TR7-09 = DSM 18010</name>
    <dbReference type="NCBI Taxonomy" id="1121013"/>
    <lineage>
        <taxon>Bacteria</taxon>
        <taxon>Pseudomonadati</taxon>
        <taxon>Pseudomonadota</taxon>
        <taxon>Gammaproteobacteria</taxon>
        <taxon>Lysobacterales</taxon>
        <taxon>Lysobacteraceae</taxon>
        <taxon>Arenimonas</taxon>
    </lineage>
</organism>
<dbReference type="Pfam" id="PF00593">
    <property type="entry name" value="TonB_dep_Rec_b-barrel"/>
    <property type="match status" value="1"/>
</dbReference>
<evidence type="ECO:0008006" key="15">
    <source>
        <dbReference type="Google" id="ProtNLM"/>
    </source>
</evidence>
<evidence type="ECO:0000256" key="2">
    <source>
        <dbReference type="ARBA" id="ARBA00022448"/>
    </source>
</evidence>
<dbReference type="PANTHER" id="PTHR32552:SF83">
    <property type="entry name" value="BLR3904 PROTEIN"/>
    <property type="match status" value="1"/>
</dbReference>
<evidence type="ECO:0000256" key="8">
    <source>
        <dbReference type="PROSITE-ProRule" id="PRU01360"/>
    </source>
</evidence>
<dbReference type="EMBL" id="AWXU01000033">
    <property type="protein sequence ID" value="KFN49534.1"/>
    <property type="molecule type" value="Genomic_DNA"/>
</dbReference>
<evidence type="ECO:0000256" key="4">
    <source>
        <dbReference type="ARBA" id="ARBA00022692"/>
    </source>
</evidence>
<dbReference type="SUPFAM" id="SSF56935">
    <property type="entry name" value="Porins"/>
    <property type="match status" value="1"/>
</dbReference>
<evidence type="ECO:0000259" key="11">
    <source>
        <dbReference type="Pfam" id="PF00593"/>
    </source>
</evidence>
<keyword evidence="2 8" id="KW-0813">Transport</keyword>
<evidence type="ECO:0000256" key="6">
    <source>
        <dbReference type="ARBA" id="ARBA00023136"/>
    </source>
</evidence>
<feature type="domain" description="TonB-dependent receptor-like beta-barrel" evidence="11">
    <location>
        <begin position="250"/>
        <end position="746"/>
    </location>
</feature>
<dbReference type="Pfam" id="PF07715">
    <property type="entry name" value="Plug"/>
    <property type="match status" value="1"/>
</dbReference>
<comment type="subcellular location">
    <subcellularLocation>
        <location evidence="1 8">Cell outer membrane</location>
        <topology evidence="1 8">Multi-pass membrane protein</topology>
    </subcellularLocation>
</comment>
<evidence type="ECO:0000256" key="1">
    <source>
        <dbReference type="ARBA" id="ARBA00004571"/>
    </source>
</evidence>
<accession>A0A091BFF4</accession>
<dbReference type="OrthoDB" id="9790771at2"/>
<dbReference type="Proteomes" id="UP000029391">
    <property type="component" value="Unassembled WGS sequence"/>
</dbReference>
<dbReference type="GO" id="GO:0015344">
    <property type="term" value="F:siderophore uptake transmembrane transporter activity"/>
    <property type="evidence" value="ECO:0007669"/>
    <property type="project" value="TreeGrafter"/>
</dbReference>
<keyword evidence="7 8" id="KW-0998">Cell outer membrane</keyword>
<dbReference type="InterPro" id="IPR036942">
    <property type="entry name" value="Beta-barrel_TonB_sf"/>
</dbReference>